<protein>
    <submittedName>
        <fullName evidence="3">Polyketide cyclase</fullName>
    </submittedName>
</protein>
<dbReference type="AlphaFoldDB" id="A0A3L7J400"/>
<dbReference type="InterPro" id="IPR023393">
    <property type="entry name" value="START-like_dom_sf"/>
</dbReference>
<proteinExistence type="inferred from homology"/>
<evidence type="ECO:0000313" key="3">
    <source>
        <dbReference type="EMBL" id="RLQ84171.1"/>
    </source>
</evidence>
<reference evidence="3 4" key="1">
    <citation type="submission" date="2018-10" db="EMBL/GenBank/DDBJ databases">
        <authorList>
            <person name="Li J."/>
        </authorList>
    </citation>
    <scope>NUCLEOTIDE SEQUENCE [LARGE SCALE GENOMIC DNA]</scope>
    <source>
        <strain evidence="3 4">ZD1-4</strain>
    </source>
</reference>
<dbReference type="Gene3D" id="3.30.530.20">
    <property type="match status" value="1"/>
</dbReference>
<dbReference type="InterPro" id="IPR013538">
    <property type="entry name" value="ASHA1/2-like_C"/>
</dbReference>
<accession>A0A3L7J400</accession>
<gene>
    <name evidence="3" type="ORF">D9V28_08065</name>
</gene>
<evidence type="ECO:0000259" key="2">
    <source>
        <dbReference type="Pfam" id="PF08327"/>
    </source>
</evidence>
<dbReference type="Proteomes" id="UP000282460">
    <property type="component" value="Unassembled WGS sequence"/>
</dbReference>
<comment type="caution">
    <text evidence="3">The sequence shown here is derived from an EMBL/GenBank/DDBJ whole genome shotgun (WGS) entry which is preliminary data.</text>
</comment>
<comment type="similarity">
    <text evidence="1">Belongs to the AHA1 family.</text>
</comment>
<keyword evidence="4" id="KW-1185">Reference proteome</keyword>
<dbReference type="SUPFAM" id="SSF55961">
    <property type="entry name" value="Bet v1-like"/>
    <property type="match status" value="1"/>
</dbReference>
<sequence>MTHPTTITAPEGLPFIEITREVDAPVEAVYRAHTDPKLVVQWLGPRGYEMDIERWDIVKGGGYRYVQRDGNGEYPFNGVVHSASLEAGIVQTFEYEDFPGAVSLEFMSFEDLGNGRTRLHGRSVFPNLESREGMVQSGMEIGVNEGYERLDELLATSDNSVSA</sequence>
<organism evidence="3 4">
    <name type="scientific">Mycetocola zhadangensis</name>
    <dbReference type="NCBI Taxonomy" id="1164595"/>
    <lineage>
        <taxon>Bacteria</taxon>
        <taxon>Bacillati</taxon>
        <taxon>Actinomycetota</taxon>
        <taxon>Actinomycetes</taxon>
        <taxon>Micrococcales</taxon>
        <taxon>Microbacteriaceae</taxon>
        <taxon>Mycetocola</taxon>
    </lineage>
</organism>
<feature type="domain" description="Activator of Hsp90 ATPase homologue 1/2-like C-terminal" evidence="2">
    <location>
        <begin position="23"/>
        <end position="154"/>
    </location>
</feature>
<dbReference type="EMBL" id="RCWJ01000002">
    <property type="protein sequence ID" value="RLQ84171.1"/>
    <property type="molecule type" value="Genomic_DNA"/>
</dbReference>
<evidence type="ECO:0000313" key="4">
    <source>
        <dbReference type="Proteomes" id="UP000282460"/>
    </source>
</evidence>
<dbReference type="Pfam" id="PF08327">
    <property type="entry name" value="AHSA1"/>
    <property type="match status" value="1"/>
</dbReference>
<dbReference type="RefSeq" id="WP_121659217.1">
    <property type="nucleotide sequence ID" value="NZ_BMEK01000002.1"/>
</dbReference>
<dbReference type="CDD" id="cd07826">
    <property type="entry name" value="SRPBCC_CalC_Aha1-like_9"/>
    <property type="match status" value="1"/>
</dbReference>
<evidence type="ECO:0000256" key="1">
    <source>
        <dbReference type="ARBA" id="ARBA00006817"/>
    </source>
</evidence>
<name>A0A3L7J400_9MICO</name>
<dbReference type="OrthoDB" id="5185819at2"/>